<comment type="caution">
    <text evidence="6">The sequence shown here is derived from an EMBL/GenBank/DDBJ whole genome shotgun (WGS) entry which is preliminary data.</text>
</comment>
<evidence type="ECO:0000313" key="6">
    <source>
        <dbReference type="EMBL" id="KAJ1701248.1"/>
    </source>
</evidence>
<dbReference type="Proteomes" id="UP001151287">
    <property type="component" value="Unassembled WGS sequence"/>
</dbReference>
<dbReference type="OrthoDB" id="685090at2759"/>
<protein>
    <recommendedName>
        <fullName evidence="4">FRIGIDA-like protein</fullName>
    </recommendedName>
</protein>
<evidence type="ECO:0000256" key="4">
    <source>
        <dbReference type="RuleBase" id="RU364012"/>
    </source>
</evidence>
<evidence type="ECO:0000256" key="3">
    <source>
        <dbReference type="ARBA" id="ARBA00023089"/>
    </source>
</evidence>
<dbReference type="EMBL" id="JAMQYH010000001">
    <property type="protein sequence ID" value="KAJ1701248.1"/>
    <property type="molecule type" value="Genomic_DNA"/>
</dbReference>
<dbReference type="InterPro" id="IPR012474">
    <property type="entry name" value="Frigida"/>
</dbReference>
<dbReference type="PANTHER" id="PTHR31791:SF2">
    <property type="entry name" value="FRIGIDA-LIKE PROTEIN 4A-RELATED"/>
    <property type="match status" value="1"/>
</dbReference>
<evidence type="ECO:0000256" key="1">
    <source>
        <dbReference type="ARBA" id="ARBA00008956"/>
    </source>
</evidence>
<name>A0A9Q0HXG5_9POAL</name>
<dbReference type="Pfam" id="PF07899">
    <property type="entry name" value="Frigida"/>
    <property type="match status" value="1"/>
</dbReference>
<proteinExistence type="inferred from homology"/>
<keyword evidence="2 4" id="KW-0221">Differentiation</keyword>
<gene>
    <name evidence="6" type="ORF">LUZ63_001027</name>
</gene>
<evidence type="ECO:0000256" key="2">
    <source>
        <dbReference type="ARBA" id="ARBA00022782"/>
    </source>
</evidence>
<sequence>MASALSSSAVQASFEALEKQRELINTCTLLWKELSDHFTSLEKGLDNKSESLKTKRRFLEVRTKRALDTLRRREDSIDSSVNVAISTVEKRRRASIEVVESDQGSDVADLAEKLKSLCAKMDSSGFLDLVMSKRKETDLLRVEVPLALEKCVDPARFVVDAMCVIFPVDKREVKTPNDVAWACVLVLESLEPVVADPELGSARPLVPRTMRDKARQMANAWKEGLEARGGVEGSKPADAHAFLQLVVTFGIVSREEKGLYRKIVVSFSRRRQMPKLALAVGLEDEMDDIIEELIAKGQQVDAVNFAYEAGLQDKYPPVPLLKSYLDESMKSSTFVADNHGQTGSNTCRKEQSAVRAAIKCIEDHKLEAEFPMNDLQKRLESLEKIKPDKKKSSASSTTSSGGCASTCTNATNSTATSAPPNKRTRANHGGPMPPAKAGRLTNNAYVGPNFVRSPSHVPYQVSAPAPHYHAVYGSRSPQAIRDPYTYPTDEVAAAGIAMSYASHPMSYPAYGGYNNGMPGYGFHQAYYR</sequence>
<accession>A0A9Q0HXG5</accession>
<dbReference type="GO" id="GO:0030154">
    <property type="term" value="P:cell differentiation"/>
    <property type="evidence" value="ECO:0007669"/>
    <property type="project" value="UniProtKB-KW"/>
</dbReference>
<evidence type="ECO:0000313" key="7">
    <source>
        <dbReference type="Proteomes" id="UP001151287"/>
    </source>
</evidence>
<dbReference type="GO" id="GO:0009908">
    <property type="term" value="P:flower development"/>
    <property type="evidence" value="ECO:0007669"/>
    <property type="project" value="UniProtKB-KW"/>
</dbReference>
<dbReference type="PANTHER" id="PTHR31791">
    <property type="entry name" value="FRIGIDA-LIKE PROTEIN 3-RELATED"/>
    <property type="match status" value="1"/>
</dbReference>
<reference evidence="6" key="1">
    <citation type="journal article" date="2022" name="Cell">
        <title>Repeat-based holocentromeres influence genome architecture and karyotype evolution.</title>
        <authorList>
            <person name="Hofstatter P.G."/>
            <person name="Thangavel G."/>
            <person name="Lux T."/>
            <person name="Neumann P."/>
            <person name="Vondrak T."/>
            <person name="Novak P."/>
            <person name="Zhang M."/>
            <person name="Costa L."/>
            <person name="Castellani M."/>
            <person name="Scott A."/>
            <person name="Toegelov H."/>
            <person name="Fuchs J."/>
            <person name="Mata-Sucre Y."/>
            <person name="Dias Y."/>
            <person name="Vanzela A.L.L."/>
            <person name="Huettel B."/>
            <person name="Almeida C.C.S."/>
            <person name="Simkova H."/>
            <person name="Souza G."/>
            <person name="Pedrosa-Harand A."/>
            <person name="Macas J."/>
            <person name="Mayer K.F.X."/>
            <person name="Houben A."/>
            <person name="Marques A."/>
        </authorList>
    </citation>
    <scope>NUCLEOTIDE SEQUENCE</scope>
    <source>
        <strain evidence="6">RhyBre1mFocal</strain>
    </source>
</reference>
<organism evidence="6 7">
    <name type="scientific">Rhynchospora breviuscula</name>
    <dbReference type="NCBI Taxonomy" id="2022672"/>
    <lineage>
        <taxon>Eukaryota</taxon>
        <taxon>Viridiplantae</taxon>
        <taxon>Streptophyta</taxon>
        <taxon>Embryophyta</taxon>
        <taxon>Tracheophyta</taxon>
        <taxon>Spermatophyta</taxon>
        <taxon>Magnoliopsida</taxon>
        <taxon>Liliopsida</taxon>
        <taxon>Poales</taxon>
        <taxon>Cyperaceae</taxon>
        <taxon>Cyperoideae</taxon>
        <taxon>Rhynchosporeae</taxon>
        <taxon>Rhynchospora</taxon>
    </lineage>
</organism>
<feature type="compositionally biased region" description="Low complexity" evidence="5">
    <location>
        <begin position="393"/>
        <end position="421"/>
    </location>
</feature>
<comment type="similarity">
    <text evidence="1 4">Belongs to the Frigida family.</text>
</comment>
<keyword evidence="3 4" id="KW-0287">Flowering</keyword>
<feature type="region of interest" description="Disordered" evidence="5">
    <location>
        <begin position="383"/>
        <end position="441"/>
    </location>
</feature>
<keyword evidence="7" id="KW-1185">Reference proteome</keyword>
<evidence type="ECO:0000256" key="5">
    <source>
        <dbReference type="SAM" id="MobiDB-lite"/>
    </source>
</evidence>
<dbReference type="AlphaFoldDB" id="A0A9Q0HXG5"/>
<keyword evidence="4" id="KW-0217">Developmental protein</keyword>